<dbReference type="Proteomes" id="UP001059859">
    <property type="component" value="Chromosome"/>
</dbReference>
<dbReference type="InterPro" id="IPR025326">
    <property type="entry name" value="DUF4232"/>
</dbReference>
<evidence type="ECO:0000259" key="3">
    <source>
        <dbReference type="Pfam" id="PF14016"/>
    </source>
</evidence>
<evidence type="ECO:0000313" key="4">
    <source>
        <dbReference type="EMBL" id="UWX97467.1"/>
    </source>
</evidence>
<evidence type="ECO:0000313" key="5">
    <source>
        <dbReference type="Proteomes" id="UP001059859"/>
    </source>
</evidence>
<keyword evidence="2" id="KW-0732">Signal</keyword>
<evidence type="ECO:0000256" key="1">
    <source>
        <dbReference type="SAM" id="MobiDB-lite"/>
    </source>
</evidence>
<dbReference type="Pfam" id="PF14016">
    <property type="entry name" value="DUF4232"/>
    <property type="match status" value="1"/>
</dbReference>
<reference evidence="4" key="1">
    <citation type="submission" date="2022-09" db="EMBL/GenBank/DDBJ databases">
        <title>Novel species in genus Arthrobacter.</title>
        <authorList>
            <person name="Liu Y."/>
        </authorList>
    </citation>
    <scope>NUCLEOTIDE SEQUENCE</scope>
    <source>
        <strain evidence="4">Zg-Y815</strain>
    </source>
</reference>
<accession>A0ABY5YQW0</accession>
<dbReference type="RefSeq" id="WP_260652668.1">
    <property type="nucleotide sequence ID" value="NZ_CP104275.1"/>
</dbReference>
<feature type="compositionally biased region" description="Low complexity" evidence="1">
    <location>
        <begin position="45"/>
        <end position="101"/>
    </location>
</feature>
<evidence type="ECO:0000256" key="2">
    <source>
        <dbReference type="SAM" id="SignalP"/>
    </source>
</evidence>
<keyword evidence="5" id="KW-1185">Reference proteome</keyword>
<sequence>MITLVPGSTSPKTSLSRKALALTALLALSGSALAGCGSRDEEDASVSTSASPAASSPASPSVSAGDSAAPPTTESAAPSASPEAAPTTSPAATDGGTTAAGPCTADMLSGAVENVPGGAGADGISRVLMLTNVSADGTCTVSGYPGVSYLDAAGQQVGAPAARIEGAGALPVTLAPGQSAAAELRETVAQKYGGCQVQETASLLVYPPEDTASLTVPYPSTGCSNADIELLQVGTLQAR</sequence>
<feature type="signal peptide" evidence="2">
    <location>
        <begin position="1"/>
        <end position="34"/>
    </location>
</feature>
<proteinExistence type="predicted"/>
<feature type="domain" description="DUF4232" evidence="3">
    <location>
        <begin position="103"/>
        <end position="236"/>
    </location>
</feature>
<feature type="region of interest" description="Disordered" evidence="1">
    <location>
        <begin position="34"/>
        <end position="101"/>
    </location>
</feature>
<gene>
    <name evidence="4" type="ORF">N2K95_01880</name>
</gene>
<protein>
    <submittedName>
        <fullName evidence="4">DUF4232 domain-containing protein</fullName>
    </submittedName>
</protein>
<organism evidence="4 5">
    <name type="scientific">Arthrobacter zhaoxinii</name>
    <dbReference type="NCBI Taxonomy" id="2964616"/>
    <lineage>
        <taxon>Bacteria</taxon>
        <taxon>Bacillati</taxon>
        <taxon>Actinomycetota</taxon>
        <taxon>Actinomycetes</taxon>
        <taxon>Micrococcales</taxon>
        <taxon>Micrococcaceae</taxon>
        <taxon>Arthrobacter</taxon>
    </lineage>
</organism>
<name>A0ABY5YQW0_9MICC</name>
<dbReference type="EMBL" id="CP104275">
    <property type="protein sequence ID" value="UWX97467.1"/>
    <property type="molecule type" value="Genomic_DNA"/>
</dbReference>
<feature type="chain" id="PRO_5045622262" evidence="2">
    <location>
        <begin position="35"/>
        <end position="239"/>
    </location>
</feature>